<dbReference type="RefSeq" id="WP_369343685.1">
    <property type="nucleotide sequence ID" value="NZ_CP129674.1"/>
</dbReference>
<dbReference type="KEGG" id="baqk:QN215_07385"/>
<dbReference type="EMBL" id="CP129674">
    <property type="protein sequence ID" value="XDS44089.1"/>
    <property type="molecule type" value="Genomic_DNA"/>
</dbReference>
<name>A0AB39U4Y8_9BIFI</name>
<keyword evidence="1" id="KW-0812">Transmembrane</keyword>
<evidence type="ECO:0000256" key="1">
    <source>
        <dbReference type="SAM" id="Phobius"/>
    </source>
</evidence>
<dbReference type="AlphaFoldDB" id="A0AB39U4Y8"/>
<keyword evidence="1" id="KW-0472">Membrane</keyword>
<protein>
    <recommendedName>
        <fullName evidence="3">Peptide ABC transporter permease</fullName>
    </recommendedName>
</protein>
<organism evidence="2">
    <name type="scientific">Bifidobacterium aquikefiricola</name>
    <dbReference type="NCBI Taxonomy" id="3059038"/>
    <lineage>
        <taxon>Bacteria</taxon>
        <taxon>Bacillati</taxon>
        <taxon>Actinomycetota</taxon>
        <taxon>Actinomycetes</taxon>
        <taxon>Bifidobacteriales</taxon>
        <taxon>Bifidobacteriaceae</taxon>
        <taxon>Bifidobacterium</taxon>
    </lineage>
</organism>
<proteinExistence type="predicted"/>
<evidence type="ECO:0000313" key="2">
    <source>
        <dbReference type="EMBL" id="XDS44089.1"/>
    </source>
</evidence>
<reference evidence="2" key="1">
    <citation type="submission" date="2023-07" db="EMBL/GenBank/DDBJ databases">
        <title>Bifidobacterium aquikefiriaerophilum sp. nov. and Bifidobacterium eccum sp. nov., isolated from water kefir.</title>
        <authorList>
            <person name="Breselge S."/>
            <person name="Bellassi P."/>
            <person name="Barcenilla C."/>
            <person name="Alvarez-Ordonez A."/>
            <person name="Morelli L."/>
            <person name="Cotter P.D."/>
        </authorList>
    </citation>
    <scope>NUCLEOTIDE SEQUENCE</scope>
    <source>
        <strain evidence="2">WK041_4_12</strain>
    </source>
</reference>
<gene>
    <name evidence="2" type="ORF">QN215_07385</name>
</gene>
<sequence>MKRRRAISKRQRRVFLVRRIVAAIALIAFLSAVFGIIWGIVQGIQGIDRWIHRGDINAISRQAAPTPRQAAGVSDCSSDDISLELKASPATVGVGGTVQFTATIHHKGSENCLVDASDASRVLTISSGDQTIWKSDLCPVSTRMLLLSHSDSDIQNIAWNTDATGSSCQPDSSLLRVNAGTYQAQLSMRHDSKISSNQVPIVVQ</sequence>
<feature type="transmembrane region" description="Helical" evidence="1">
    <location>
        <begin position="20"/>
        <end position="41"/>
    </location>
</feature>
<evidence type="ECO:0008006" key="3">
    <source>
        <dbReference type="Google" id="ProtNLM"/>
    </source>
</evidence>
<keyword evidence="1" id="KW-1133">Transmembrane helix</keyword>
<accession>A0AB39U4Y8</accession>